<accession>A0A5Q4ZTE5</accession>
<dbReference type="KEGG" id="pdio:PDMSB3_1249.1"/>
<dbReference type="EMBL" id="LR699554">
    <property type="protein sequence ID" value="VVD32540.1"/>
    <property type="molecule type" value="Genomic_DNA"/>
</dbReference>
<keyword evidence="2" id="KW-0812">Transmembrane</keyword>
<keyword evidence="2" id="KW-1133">Transmembrane helix</keyword>
<evidence type="ECO:0000256" key="1">
    <source>
        <dbReference type="SAM" id="MobiDB-lite"/>
    </source>
</evidence>
<evidence type="ECO:0000313" key="4">
    <source>
        <dbReference type="Proteomes" id="UP000325811"/>
    </source>
</evidence>
<gene>
    <name evidence="3" type="ORF">PDMSB3_1249</name>
</gene>
<organism evidence="3 4">
    <name type="scientific">Paraburkholderia dioscoreae</name>
    <dbReference type="NCBI Taxonomy" id="2604047"/>
    <lineage>
        <taxon>Bacteria</taxon>
        <taxon>Pseudomonadati</taxon>
        <taxon>Pseudomonadota</taxon>
        <taxon>Betaproteobacteria</taxon>
        <taxon>Burkholderiales</taxon>
        <taxon>Burkholderiaceae</taxon>
        <taxon>Paraburkholderia</taxon>
    </lineage>
</organism>
<reference evidence="3 4" key="1">
    <citation type="submission" date="2019-08" db="EMBL/GenBank/DDBJ databases">
        <authorList>
            <person name="Herpell B J."/>
        </authorList>
    </citation>
    <scope>NUCLEOTIDE SEQUENCE [LARGE SCALE GENOMIC DNA]</scope>
    <source>
        <strain evidence="4">Msb3</strain>
    </source>
</reference>
<feature type="region of interest" description="Disordered" evidence="1">
    <location>
        <begin position="1"/>
        <end position="24"/>
    </location>
</feature>
<keyword evidence="2" id="KW-0472">Membrane</keyword>
<evidence type="ECO:0000313" key="3">
    <source>
        <dbReference type="EMBL" id="VVD32540.1"/>
    </source>
</evidence>
<dbReference type="Proteomes" id="UP000325811">
    <property type="component" value="Chromosome II"/>
</dbReference>
<protein>
    <submittedName>
        <fullName evidence="3">Uncharacterized protein</fullName>
    </submittedName>
</protein>
<evidence type="ECO:0000256" key="2">
    <source>
        <dbReference type="SAM" id="Phobius"/>
    </source>
</evidence>
<sequence length="74" mass="8576">MPSRTASARDGPELRQSTAAQQRRRGVVERFDLPVARRQRFSKERMLLTRISRIAIPVFFPVIRFEIVKADPPV</sequence>
<name>A0A5Q4ZTE5_9BURK</name>
<dbReference type="AlphaFoldDB" id="A0A5Q4ZTE5"/>
<proteinExistence type="predicted"/>
<keyword evidence="4" id="KW-1185">Reference proteome</keyword>
<feature type="transmembrane region" description="Helical" evidence="2">
    <location>
        <begin position="47"/>
        <end position="65"/>
    </location>
</feature>